<dbReference type="EMBL" id="JADGJD010000036">
    <property type="protein sequence ID" value="KAJ3056371.1"/>
    <property type="molecule type" value="Genomic_DNA"/>
</dbReference>
<dbReference type="AlphaFoldDB" id="A0AAD5X9K2"/>
<evidence type="ECO:0000313" key="2">
    <source>
        <dbReference type="EMBL" id="KAJ3056371.1"/>
    </source>
</evidence>
<keyword evidence="3" id="KW-1185">Reference proteome</keyword>
<dbReference type="GO" id="GO:0008374">
    <property type="term" value="F:O-acyltransferase activity"/>
    <property type="evidence" value="ECO:0007669"/>
    <property type="project" value="InterPro"/>
</dbReference>
<reference evidence="2" key="1">
    <citation type="submission" date="2020-05" db="EMBL/GenBank/DDBJ databases">
        <title>Phylogenomic resolution of chytrid fungi.</title>
        <authorList>
            <person name="Stajich J.E."/>
            <person name="Amses K."/>
            <person name="Simmons R."/>
            <person name="Seto K."/>
            <person name="Myers J."/>
            <person name="Bonds A."/>
            <person name="Quandt C.A."/>
            <person name="Barry K."/>
            <person name="Liu P."/>
            <person name="Grigoriev I."/>
            <person name="Longcore J.E."/>
            <person name="James T.Y."/>
        </authorList>
    </citation>
    <scope>NUCLEOTIDE SEQUENCE</scope>
    <source>
        <strain evidence="2">JEL0318</strain>
    </source>
</reference>
<dbReference type="Gene3D" id="3.40.50.1820">
    <property type="entry name" value="alpha/beta hydrolase"/>
    <property type="match status" value="1"/>
</dbReference>
<feature type="region of interest" description="Disordered" evidence="1">
    <location>
        <begin position="81"/>
        <end position="102"/>
    </location>
</feature>
<dbReference type="SUPFAM" id="SSF53474">
    <property type="entry name" value="alpha/beta-Hydrolases"/>
    <property type="match status" value="1"/>
</dbReference>
<evidence type="ECO:0000313" key="3">
    <source>
        <dbReference type="Proteomes" id="UP001212841"/>
    </source>
</evidence>
<comment type="caution">
    <text evidence="2">The sequence shown here is derived from an EMBL/GenBank/DDBJ whole genome shotgun (WGS) entry which is preliminary data.</text>
</comment>
<dbReference type="GO" id="GO:0006629">
    <property type="term" value="P:lipid metabolic process"/>
    <property type="evidence" value="ECO:0007669"/>
    <property type="project" value="InterPro"/>
</dbReference>
<sequence>MNVMKQYIPSAPPLAPNITAAEFFSALTSYLPPAPNLFSSSTDDFMPAARIVREDSRIRAKHPVIIIPGMASTALEAWAKTPPADAPQMGEETADGEARNPAGAELPEGCGKMYFRKRMWGALNQLRAIFLDRECWLAHMKLDAETGLDPPGAKLRAALGLDAADYLWPGYWVFAKLIQNLGAIGYDNNNMQLAGYDWRLAFPDLEVRDQYFSRLKATIELATAGDRPKAVIVAHSMGNLVFKYFLGWVMHPNGGGADEDWADRHLWAWVTVGAPFLGTPSAVPALLSGEMRNTASLNAFYADGLERYFGKRDRASVLRTWGSIYTLAPRGGEVVWGRLGERAPDEIPPIAAEDFVPSFSTLLNIRRREADVVTNVTEAVEDALSVSDEDEGEAVLEDSRDPSGNYTIESVWSLLRKVVREPHTDRWDRQPVHFGIARTKDDIEDARNTPGTWSNSLIMPLPRFKSGEFRMYNFYGVGSVTERKYFYDAVEDEESGGWMFGIDIGFDDPARNVSFGIQTTDG</sequence>
<dbReference type="InterPro" id="IPR003386">
    <property type="entry name" value="LACT/PDAT_acylTrfase"/>
</dbReference>
<proteinExistence type="predicted"/>
<dbReference type="PANTHER" id="PTHR11440">
    <property type="entry name" value="LECITHIN-CHOLESTEROL ACYLTRANSFERASE-RELATED"/>
    <property type="match status" value="1"/>
</dbReference>
<gene>
    <name evidence="2" type="ORF">HK097_007208</name>
</gene>
<dbReference type="Pfam" id="PF02450">
    <property type="entry name" value="LCAT"/>
    <property type="match status" value="1"/>
</dbReference>
<evidence type="ECO:0008006" key="4">
    <source>
        <dbReference type="Google" id="ProtNLM"/>
    </source>
</evidence>
<protein>
    <recommendedName>
        <fullName evidence="4">Phospholipid:diacylglycerol acyltransferase</fullName>
    </recommendedName>
</protein>
<dbReference type="InterPro" id="IPR029058">
    <property type="entry name" value="AB_hydrolase_fold"/>
</dbReference>
<accession>A0AAD5X9K2</accession>
<organism evidence="2 3">
    <name type="scientific">Rhizophlyctis rosea</name>
    <dbReference type="NCBI Taxonomy" id="64517"/>
    <lineage>
        <taxon>Eukaryota</taxon>
        <taxon>Fungi</taxon>
        <taxon>Fungi incertae sedis</taxon>
        <taxon>Chytridiomycota</taxon>
        <taxon>Chytridiomycota incertae sedis</taxon>
        <taxon>Chytridiomycetes</taxon>
        <taxon>Rhizophlyctidales</taxon>
        <taxon>Rhizophlyctidaceae</taxon>
        <taxon>Rhizophlyctis</taxon>
    </lineage>
</organism>
<name>A0AAD5X9K2_9FUNG</name>
<evidence type="ECO:0000256" key="1">
    <source>
        <dbReference type="SAM" id="MobiDB-lite"/>
    </source>
</evidence>
<dbReference type="Proteomes" id="UP001212841">
    <property type="component" value="Unassembled WGS sequence"/>
</dbReference>